<evidence type="ECO:0000256" key="3">
    <source>
        <dbReference type="ARBA" id="ARBA00022989"/>
    </source>
</evidence>
<comment type="subcellular location">
    <subcellularLocation>
        <location evidence="1">Mitochondrion</location>
    </subcellularLocation>
</comment>
<keyword evidence="4 5" id="KW-0472">Membrane</keyword>
<feature type="transmembrane region" description="Helical" evidence="5">
    <location>
        <begin position="12"/>
        <end position="38"/>
    </location>
</feature>
<dbReference type="InterPro" id="IPR040153">
    <property type="entry name" value="Rcf2"/>
</dbReference>
<evidence type="ECO:0000256" key="2">
    <source>
        <dbReference type="ARBA" id="ARBA00022692"/>
    </source>
</evidence>
<evidence type="ECO:0000256" key="5">
    <source>
        <dbReference type="SAM" id="Phobius"/>
    </source>
</evidence>
<dbReference type="InParanoid" id="A0A5J5F5E5"/>
<protein>
    <submittedName>
        <fullName evidence="7">Mitochondrial hypoxia responsive domain-containing protein</fullName>
    </submittedName>
</protein>
<feature type="transmembrane region" description="Helical" evidence="5">
    <location>
        <begin position="152"/>
        <end position="171"/>
    </location>
</feature>
<feature type="domain" description="HIG1" evidence="6">
    <location>
        <begin position="89"/>
        <end position="180"/>
    </location>
</feature>
<evidence type="ECO:0000256" key="1">
    <source>
        <dbReference type="ARBA" id="ARBA00004173"/>
    </source>
</evidence>
<dbReference type="Pfam" id="PF04588">
    <property type="entry name" value="HIG_1_N"/>
    <property type="match status" value="1"/>
</dbReference>
<comment type="caution">
    <text evidence="7">The sequence shown here is derived from an EMBL/GenBank/DDBJ whole genome shotgun (WGS) entry which is preliminary data.</text>
</comment>
<proteinExistence type="predicted"/>
<evidence type="ECO:0000313" key="7">
    <source>
        <dbReference type="EMBL" id="KAA8911763.1"/>
    </source>
</evidence>
<dbReference type="AlphaFoldDB" id="A0A5J5F5E5"/>
<name>A0A5J5F5E5_9PEZI</name>
<dbReference type="FunCoup" id="A0A5J5F5E5">
    <property type="interactions" value="49"/>
</dbReference>
<dbReference type="OrthoDB" id="1915122at2759"/>
<keyword evidence="2 5" id="KW-0812">Transmembrane</keyword>
<gene>
    <name evidence="7" type="ORF">FN846DRAFT_394174</name>
</gene>
<reference evidence="7 8" key="1">
    <citation type="submission" date="2019-09" db="EMBL/GenBank/DDBJ databases">
        <title>Draft genome of the ectomycorrhizal ascomycete Sphaerosporella brunnea.</title>
        <authorList>
            <consortium name="DOE Joint Genome Institute"/>
            <person name="Benucci G.M."/>
            <person name="Marozzi G."/>
            <person name="Antonielli L."/>
            <person name="Sanchez S."/>
            <person name="Marco P."/>
            <person name="Wang X."/>
            <person name="Falini L.B."/>
            <person name="Barry K."/>
            <person name="Haridas S."/>
            <person name="Lipzen A."/>
            <person name="Labutti K."/>
            <person name="Grigoriev I.V."/>
            <person name="Murat C."/>
            <person name="Martin F."/>
            <person name="Albertini E."/>
            <person name="Donnini D."/>
            <person name="Bonito G."/>
        </authorList>
    </citation>
    <scope>NUCLEOTIDE SEQUENCE [LARGE SCALE GENOMIC DNA]</scope>
    <source>
        <strain evidence="7 8">Sb_GMNB300</strain>
    </source>
</reference>
<dbReference type="PANTHER" id="PTHR28018:SF3">
    <property type="entry name" value="RESPIRATORY SUPERCOMPLEX FACTOR 2, MITOCHONDRIAL"/>
    <property type="match status" value="1"/>
</dbReference>
<dbReference type="GO" id="GO:0033617">
    <property type="term" value="P:mitochondrial respiratory chain complex IV assembly"/>
    <property type="evidence" value="ECO:0007669"/>
    <property type="project" value="TreeGrafter"/>
</dbReference>
<feature type="transmembrane region" description="Helical" evidence="5">
    <location>
        <begin position="117"/>
        <end position="136"/>
    </location>
</feature>
<sequence>MKLLTPEEEKAHYRAVLTGGTIGGVVGLAIGLGANAFFYRRSPFYRSLTVPLRAFFISSTSTFGAIIEADRYSRAFEASQRSADRILLERRQRQLAEEEANMTKWEKAMKLGKEYRYTIVTASWAAAMAGSLAWVSRDKYLTTAQKLVQARVYAQGLTLLILVATAGFEVADARAAKKEAQLHPGQKRPHREAYAGEDLWKDMIEAEEKRQAARQAGATEQ</sequence>
<dbReference type="Proteomes" id="UP000326924">
    <property type="component" value="Unassembled WGS sequence"/>
</dbReference>
<dbReference type="GO" id="GO:0005739">
    <property type="term" value="C:mitochondrion"/>
    <property type="evidence" value="ECO:0007669"/>
    <property type="project" value="UniProtKB-SubCell"/>
</dbReference>
<organism evidence="7 8">
    <name type="scientific">Sphaerosporella brunnea</name>
    <dbReference type="NCBI Taxonomy" id="1250544"/>
    <lineage>
        <taxon>Eukaryota</taxon>
        <taxon>Fungi</taxon>
        <taxon>Dikarya</taxon>
        <taxon>Ascomycota</taxon>
        <taxon>Pezizomycotina</taxon>
        <taxon>Pezizomycetes</taxon>
        <taxon>Pezizales</taxon>
        <taxon>Pyronemataceae</taxon>
        <taxon>Sphaerosporella</taxon>
    </lineage>
</organism>
<evidence type="ECO:0000256" key="4">
    <source>
        <dbReference type="ARBA" id="ARBA00023136"/>
    </source>
</evidence>
<dbReference type="PROSITE" id="PS51503">
    <property type="entry name" value="HIG1"/>
    <property type="match status" value="1"/>
</dbReference>
<dbReference type="InterPro" id="IPR007667">
    <property type="entry name" value="Hypoxia_induced_domain"/>
</dbReference>
<evidence type="ECO:0000313" key="8">
    <source>
        <dbReference type="Proteomes" id="UP000326924"/>
    </source>
</evidence>
<dbReference type="EMBL" id="VXIS01000032">
    <property type="protein sequence ID" value="KAA8911763.1"/>
    <property type="molecule type" value="Genomic_DNA"/>
</dbReference>
<keyword evidence="8" id="KW-1185">Reference proteome</keyword>
<keyword evidence="3 5" id="KW-1133">Transmembrane helix</keyword>
<dbReference type="PANTHER" id="PTHR28018">
    <property type="entry name" value="RESPIRATORY SUPERCOMPLEX FACTOR 2, MITOCHONDRIAL"/>
    <property type="match status" value="1"/>
</dbReference>
<evidence type="ECO:0000259" key="6">
    <source>
        <dbReference type="PROSITE" id="PS51503"/>
    </source>
</evidence>
<accession>A0A5J5F5E5</accession>